<dbReference type="InterPro" id="IPR023631">
    <property type="entry name" value="Amidase_dom"/>
</dbReference>
<dbReference type="InterPro" id="IPR036928">
    <property type="entry name" value="AS_sf"/>
</dbReference>
<feature type="compositionally biased region" description="Basic and acidic residues" evidence="1">
    <location>
        <begin position="50"/>
        <end position="59"/>
    </location>
</feature>
<reference evidence="3 4" key="1">
    <citation type="submission" date="2013-02" db="EMBL/GenBank/DDBJ databases">
        <title>Draft Genome Sequence of Streptomyces afghaniensis, Which Produces Compounds of the Julimycin B-Complex.</title>
        <authorList>
            <person name="Gruening B.A."/>
            <person name="Praeg A."/>
            <person name="Erxleben A."/>
            <person name="Guenther S."/>
            <person name="Fiedler H.-P."/>
            <person name="Goodfellow M."/>
            <person name="Mueller M."/>
        </authorList>
    </citation>
    <scope>NUCLEOTIDE SEQUENCE [LARGE SCALE GENOMIC DNA]</scope>
    <source>
        <strain evidence="3 4">772</strain>
    </source>
</reference>
<evidence type="ECO:0000313" key="3">
    <source>
        <dbReference type="EMBL" id="EPJ35461.1"/>
    </source>
</evidence>
<dbReference type="PANTHER" id="PTHR42678">
    <property type="entry name" value="AMIDASE"/>
    <property type="match status" value="1"/>
</dbReference>
<evidence type="ECO:0000313" key="4">
    <source>
        <dbReference type="Proteomes" id="UP000015001"/>
    </source>
</evidence>
<dbReference type="EMBL" id="AOPY01001633">
    <property type="protein sequence ID" value="EPJ35461.1"/>
    <property type="molecule type" value="Genomic_DNA"/>
</dbReference>
<dbReference type="HOGENOM" id="CLU_1814663_0_0_11"/>
<accession>S4MG32</accession>
<dbReference type="AlphaFoldDB" id="S4MG32"/>
<evidence type="ECO:0000256" key="1">
    <source>
        <dbReference type="SAM" id="MobiDB-lite"/>
    </source>
</evidence>
<feature type="domain" description="Amidase" evidence="2">
    <location>
        <begin position="65"/>
        <end position="130"/>
    </location>
</feature>
<organism evidence="3 4">
    <name type="scientific">Streptomyces afghaniensis 772</name>
    <dbReference type="NCBI Taxonomy" id="1283301"/>
    <lineage>
        <taxon>Bacteria</taxon>
        <taxon>Bacillati</taxon>
        <taxon>Actinomycetota</taxon>
        <taxon>Actinomycetes</taxon>
        <taxon>Kitasatosporales</taxon>
        <taxon>Streptomycetaceae</taxon>
        <taxon>Streptomyces</taxon>
    </lineage>
</organism>
<evidence type="ECO:0000259" key="2">
    <source>
        <dbReference type="Pfam" id="PF01425"/>
    </source>
</evidence>
<protein>
    <submittedName>
        <fullName evidence="3">Putative amidase</fullName>
    </submittedName>
</protein>
<dbReference type="SUPFAM" id="SSF75304">
    <property type="entry name" value="Amidase signature (AS) enzymes"/>
    <property type="match status" value="1"/>
</dbReference>
<dbReference type="Pfam" id="PF01425">
    <property type="entry name" value="Amidase"/>
    <property type="match status" value="1"/>
</dbReference>
<name>S4MG32_9ACTN</name>
<gene>
    <name evidence="3" type="ORF">STAFG_7529</name>
</gene>
<proteinExistence type="predicted"/>
<feature type="region of interest" description="Disordered" evidence="1">
    <location>
        <begin position="27"/>
        <end position="59"/>
    </location>
</feature>
<dbReference type="PANTHER" id="PTHR42678:SF34">
    <property type="entry name" value="OS04G0183300 PROTEIN"/>
    <property type="match status" value="1"/>
</dbReference>
<dbReference type="PATRIC" id="fig|1283301.3.peg.7473"/>
<dbReference type="Gene3D" id="3.90.1300.10">
    <property type="entry name" value="Amidase signature (AS) domain"/>
    <property type="match status" value="1"/>
</dbReference>
<comment type="caution">
    <text evidence="3">The sequence shown here is derived from an EMBL/GenBank/DDBJ whole genome shotgun (WGS) entry which is preliminary data.</text>
</comment>
<sequence>MLVMRAPASSTTRRTVLALGTAAAAQPWLGTAPARPRTDSGEPDEPGITELRRRTSDGSLDAERLTGHYLERIERLDPLLHLVIEVNPDALREALRLDARRRSRGPLHGMPLLLKDMLETADRMHTTAGSLPPTWRRRIWAV</sequence>
<keyword evidence="4" id="KW-1185">Reference proteome</keyword>
<dbReference type="Proteomes" id="UP000015001">
    <property type="component" value="Unassembled WGS sequence"/>
</dbReference>